<protein>
    <submittedName>
        <fullName evidence="2">Uncharacterized protein</fullName>
    </submittedName>
</protein>
<dbReference type="Proteomes" id="UP000266673">
    <property type="component" value="Unassembled WGS sequence"/>
</dbReference>
<sequence length="221" mass="25662">MWKISIQLDDIAGLKSVPAEIDVYREMDDDEQGIRQTFGDDLINNRDNIQVWAIEMSLTKTKAQVQEQLDGVENKIQERLEGIENKIQNLANIVENKSLDRKVDKELWTIEIGDKLWVTHPYKYNNDNSKEPRKVDIGCTITNISGTGYLTVILLKERKEQKIISSLLSLEKWLLDCDGIPIMYRNKTDRQLREYIFVKRGGVTKNIKDLYGEYNATPRNN</sequence>
<proteinExistence type="predicted"/>
<accession>A0A397UJN9</accession>
<dbReference type="EMBL" id="QKWP01001375">
    <property type="protein sequence ID" value="RIB09448.1"/>
    <property type="molecule type" value="Genomic_DNA"/>
</dbReference>
<keyword evidence="1" id="KW-0175">Coiled coil</keyword>
<feature type="coiled-coil region" evidence="1">
    <location>
        <begin position="55"/>
        <end position="100"/>
    </location>
</feature>
<evidence type="ECO:0000313" key="2">
    <source>
        <dbReference type="EMBL" id="RIB09448.1"/>
    </source>
</evidence>
<comment type="caution">
    <text evidence="2">The sequence shown here is derived from an EMBL/GenBank/DDBJ whole genome shotgun (WGS) entry which is preliminary data.</text>
</comment>
<evidence type="ECO:0000313" key="3">
    <source>
        <dbReference type="Proteomes" id="UP000266673"/>
    </source>
</evidence>
<name>A0A397UJN9_9GLOM</name>
<organism evidence="2 3">
    <name type="scientific">Gigaspora rosea</name>
    <dbReference type="NCBI Taxonomy" id="44941"/>
    <lineage>
        <taxon>Eukaryota</taxon>
        <taxon>Fungi</taxon>
        <taxon>Fungi incertae sedis</taxon>
        <taxon>Mucoromycota</taxon>
        <taxon>Glomeromycotina</taxon>
        <taxon>Glomeromycetes</taxon>
        <taxon>Diversisporales</taxon>
        <taxon>Gigasporaceae</taxon>
        <taxon>Gigaspora</taxon>
    </lineage>
</organism>
<gene>
    <name evidence="2" type="ORF">C2G38_2146544</name>
</gene>
<reference evidence="2 3" key="1">
    <citation type="submission" date="2018-06" db="EMBL/GenBank/DDBJ databases">
        <title>Comparative genomics reveals the genomic features of Rhizophagus irregularis, R. cerebriforme, R. diaphanum and Gigaspora rosea, and their symbiotic lifestyle signature.</title>
        <authorList>
            <person name="Morin E."/>
            <person name="San Clemente H."/>
            <person name="Chen E.C.H."/>
            <person name="De La Providencia I."/>
            <person name="Hainaut M."/>
            <person name="Kuo A."/>
            <person name="Kohler A."/>
            <person name="Murat C."/>
            <person name="Tang N."/>
            <person name="Roy S."/>
            <person name="Loubradou J."/>
            <person name="Henrissat B."/>
            <person name="Grigoriev I.V."/>
            <person name="Corradi N."/>
            <person name="Roux C."/>
            <person name="Martin F.M."/>
        </authorList>
    </citation>
    <scope>NUCLEOTIDE SEQUENCE [LARGE SCALE GENOMIC DNA]</scope>
    <source>
        <strain evidence="2 3">DAOM 194757</strain>
    </source>
</reference>
<dbReference type="OrthoDB" id="2387236at2759"/>
<evidence type="ECO:0000256" key="1">
    <source>
        <dbReference type="SAM" id="Coils"/>
    </source>
</evidence>
<dbReference type="AlphaFoldDB" id="A0A397UJN9"/>
<keyword evidence="3" id="KW-1185">Reference proteome</keyword>